<dbReference type="SUPFAM" id="SSF51430">
    <property type="entry name" value="NAD(P)-linked oxidoreductase"/>
    <property type="match status" value="1"/>
</dbReference>
<dbReference type="PANTHER" id="PTHR43312">
    <property type="entry name" value="D-THREO-ALDOSE 1-DEHYDROGENASE"/>
    <property type="match status" value="1"/>
</dbReference>
<reference evidence="2 3" key="1">
    <citation type="submission" date="2020-05" db="EMBL/GenBank/DDBJ databases">
        <title>Flexivirga sp. ID2601S isolated from air conditioner.</title>
        <authorList>
            <person name="Kim D.H."/>
        </authorList>
    </citation>
    <scope>NUCLEOTIDE SEQUENCE [LARGE SCALE GENOMIC DNA]</scope>
    <source>
        <strain evidence="2 3">ID2601S</strain>
    </source>
</reference>
<protein>
    <submittedName>
        <fullName evidence="2">Cytidylyltransferase</fullName>
    </submittedName>
</protein>
<dbReference type="CDD" id="cd19097">
    <property type="entry name" value="AKR_unchar"/>
    <property type="match status" value="1"/>
</dbReference>
<dbReference type="AlphaFoldDB" id="A0A849APD9"/>
<keyword evidence="2" id="KW-0548">Nucleotidyltransferase</keyword>
<organism evidence="2 3">
    <name type="scientific">Flexivirga aerilata</name>
    <dbReference type="NCBI Taxonomy" id="1656889"/>
    <lineage>
        <taxon>Bacteria</taxon>
        <taxon>Bacillati</taxon>
        <taxon>Actinomycetota</taxon>
        <taxon>Actinomycetes</taxon>
        <taxon>Micrococcales</taxon>
        <taxon>Dermacoccaceae</taxon>
        <taxon>Flexivirga</taxon>
    </lineage>
</organism>
<evidence type="ECO:0000313" key="2">
    <source>
        <dbReference type="EMBL" id="NNG40180.1"/>
    </source>
</evidence>
<sequence length="546" mass="57913">MRVRVVIQSRLSSSRLPGKAMLTLAGMPAVVLAARRAGNSGLEVVVATSDQSDDDVLAAAVSGAGIPVFRGSLHDPLDRFVRATDDLADDDLVVRLTGDNAVPDGEFLGELIDTMTAAGEGYIRVTMADIYGVGAEVIRVGLLRAAAADATDPYDREHVTPWIRRHTDDLDFVPTLAPGDPARVRCTIDTLQDYIVAATALGTVDDAVSAPWRSLLRAWAAAGGRLPEPLAGGRDNAIGQGPWVLGAVQIGVAYGVANRTGRPDPVGAARILAIAAASGVTHVDTARAYGDSESRIGSSLAHGLSERIGVVTKIRPLDDLPVDAGAAAARDAVAASVQESLRLLRSSSVGALLVHRWADWSRGQGGVADAMVRLREDGVARVVGVSLSTPQELLEALADDRVGYVQLPFNLLDRRWVGPRIRQALRDRPDVVVTVRSVFLQGLLVGSADARWPDNVEDDRARLEEALAALVAELGRESQIDLALAYVRGQDFVTSVVLGAESPDQVLEHARLMQREPLTPAQIERVHEVLPAGSATLVDPSSWKVA</sequence>
<dbReference type="InterPro" id="IPR036812">
    <property type="entry name" value="NAD(P)_OxRdtase_dom_sf"/>
</dbReference>
<dbReference type="Pfam" id="PF00248">
    <property type="entry name" value="Aldo_ket_red"/>
    <property type="match status" value="1"/>
</dbReference>
<accession>A0A849APD9</accession>
<keyword evidence="3" id="KW-1185">Reference proteome</keyword>
<dbReference type="GO" id="GO:0016779">
    <property type="term" value="F:nucleotidyltransferase activity"/>
    <property type="evidence" value="ECO:0007669"/>
    <property type="project" value="UniProtKB-KW"/>
</dbReference>
<evidence type="ECO:0000313" key="3">
    <source>
        <dbReference type="Proteomes" id="UP000557772"/>
    </source>
</evidence>
<dbReference type="SUPFAM" id="SSF53448">
    <property type="entry name" value="Nucleotide-diphospho-sugar transferases"/>
    <property type="match status" value="1"/>
</dbReference>
<comment type="caution">
    <text evidence="2">The sequence shown here is derived from an EMBL/GenBank/DDBJ whole genome shotgun (WGS) entry which is preliminary data.</text>
</comment>
<gene>
    <name evidence="2" type="ORF">HJ588_12985</name>
</gene>
<proteinExistence type="predicted"/>
<dbReference type="RefSeq" id="WP_171156222.1">
    <property type="nucleotide sequence ID" value="NZ_JABENB010000002.1"/>
</dbReference>
<dbReference type="EMBL" id="JABENB010000002">
    <property type="protein sequence ID" value="NNG40180.1"/>
    <property type="molecule type" value="Genomic_DNA"/>
</dbReference>
<dbReference type="Gene3D" id="3.90.550.10">
    <property type="entry name" value="Spore Coat Polysaccharide Biosynthesis Protein SpsA, Chain A"/>
    <property type="match status" value="1"/>
</dbReference>
<name>A0A849APD9_9MICO</name>
<dbReference type="Gene3D" id="3.20.20.100">
    <property type="entry name" value="NADP-dependent oxidoreductase domain"/>
    <property type="match status" value="1"/>
</dbReference>
<feature type="domain" description="NADP-dependent oxidoreductase" evidence="1">
    <location>
        <begin position="257"/>
        <end position="529"/>
    </location>
</feature>
<dbReference type="InterPro" id="IPR029044">
    <property type="entry name" value="Nucleotide-diphossugar_trans"/>
</dbReference>
<evidence type="ECO:0000259" key="1">
    <source>
        <dbReference type="Pfam" id="PF00248"/>
    </source>
</evidence>
<dbReference type="PANTHER" id="PTHR43312:SF1">
    <property type="entry name" value="NADP-DEPENDENT OXIDOREDUCTASE DOMAIN-CONTAINING PROTEIN"/>
    <property type="match status" value="1"/>
</dbReference>
<keyword evidence="2" id="KW-0808">Transferase</keyword>
<dbReference type="InterPro" id="IPR023210">
    <property type="entry name" value="NADP_OxRdtase_dom"/>
</dbReference>
<dbReference type="Pfam" id="PF02348">
    <property type="entry name" value="CTP_transf_3"/>
    <property type="match status" value="1"/>
</dbReference>
<dbReference type="InterPro" id="IPR053135">
    <property type="entry name" value="AKR2_Oxidoreductase"/>
</dbReference>
<dbReference type="InterPro" id="IPR003329">
    <property type="entry name" value="Cytidylyl_trans"/>
</dbReference>
<dbReference type="Proteomes" id="UP000557772">
    <property type="component" value="Unassembled WGS sequence"/>
</dbReference>